<evidence type="ECO:0000313" key="3">
    <source>
        <dbReference type="EMBL" id="GEP31386.1"/>
    </source>
</evidence>
<dbReference type="CDD" id="cd07185">
    <property type="entry name" value="OmpA_C-like"/>
    <property type="match status" value="1"/>
</dbReference>
<dbReference type="InterPro" id="IPR006665">
    <property type="entry name" value="OmpA-like"/>
</dbReference>
<dbReference type="GO" id="GO:0016020">
    <property type="term" value="C:membrane"/>
    <property type="evidence" value="ECO:0007669"/>
    <property type="project" value="UniProtKB-UniRule"/>
</dbReference>
<keyword evidence="1" id="KW-0472">Membrane</keyword>
<gene>
    <name evidence="3" type="ORF">TPL01_25240</name>
</gene>
<evidence type="ECO:0000313" key="4">
    <source>
        <dbReference type="Proteomes" id="UP000321337"/>
    </source>
</evidence>
<dbReference type="SUPFAM" id="SSF103088">
    <property type="entry name" value="OmpA-like"/>
    <property type="match status" value="1"/>
</dbReference>
<dbReference type="Proteomes" id="UP000321337">
    <property type="component" value="Unassembled WGS sequence"/>
</dbReference>
<reference evidence="3 4" key="1">
    <citation type="submission" date="2019-07" db="EMBL/GenBank/DDBJ databases">
        <title>Whole genome shotgun sequence of Thiobacillus plumbophilus NBRC 107929.</title>
        <authorList>
            <person name="Hosoyama A."/>
            <person name="Uohara A."/>
            <person name="Ohji S."/>
            <person name="Ichikawa N."/>
        </authorList>
    </citation>
    <scope>NUCLEOTIDE SEQUENCE [LARGE SCALE GENOMIC DNA]</scope>
    <source>
        <strain evidence="3 4">NBRC 107929</strain>
    </source>
</reference>
<feature type="domain" description="OmpA-like" evidence="2">
    <location>
        <begin position="11"/>
        <end position="127"/>
    </location>
</feature>
<organism evidence="3 4">
    <name type="scientific">Sulfuriferula plumbiphila</name>
    <dbReference type="NCBI Taxonomy" id="171865"/>
    <lineage>
        <taxon>Bacteria</taxon>
        <taxon>Pseudomonadati</taxon>
        <taxon>Pseudomonadota</taxon>
        <taxon>Betaproteobacteria</taxon>
        <taxon>Nitrosomonadales</taxon>
        <taxon>Sulfuricellaceae</taxon>
        <taxon>Sulfuriferula</taxon>
    </lineage>
</organism>
<evidence type="ECO:0000256" key="1">
    <source>
        <dbReference type="PROSITE-ProRule" id="PRU00473"/>
    </source>
</evidence>
<sequence length="131" mass="14241">MADRATTALAAIPVAERHEVIVHFMSGSAALTPAGKAALTQSLAYARKANRIVISGRTDSIGAGNPNQSLARARAFAVRDYLRRREPMLPALMVIEARGRCCFIASNDTPEGRRQNRRVEIVFSVPERVAP</sequence>
<dbReference type="EMBL" id="BKAD01000029">
    <property type="protein sequence ID" value="GEP31386.1"/>
    <property type="molecule type" value="Genomic_DNA"/>
</dbReference>
<dbReference type="PANTHER" id="PTHR30329:SF21">
    <property type="entry name" value="LIPOPROTEIN YIAD-RELATED"/>
    <property type="match status" value="1"/>
</dbReference>
<keyword evidence="4" id="KW-1185">Reference proteome</keyword>
<dbReference type="InterPro" id="IPR036737">
    <property type="entry name" value="OmpA-like_sf"/>
</dbReference>
<evidence type="ECO:0000259" key="2">
    <source>
        <dbReference type="PROSITE" id="PS51123"/>
    </source>
</evidence>
<dbReference type="AlphaFoldDB" id="A0A512LA70"/>
<accession>A0A512LA70</accession>
<name>A0A512LA70_9PROT</name>
<dbReference type="InterPro" id="IPR050330">
    <property type="entry name" value="Bact_OuterMem_StrucFunc"/>
</dbReference>
<dbReference type="Gene3D" id="3.30.1330.60">
    <property type="entry name" value="OmpA-like domain"/>
    <property type="match status" value="1"/>
</dbReference>
<dbReference type="PROSITE" id="PS51123">
    <property type="entry name" value="OMPA_2"/>
    <property type="match status" value="1"/>
</dbReference>
<comment type="caution">
    <text evidence="3">The sequence shown here is derived from an EMBL/GenBank/DDBJ whole genome shotgun (WGS) entry which is preliminary data.</text>
</comment>
<proteinExistence type="predicted"/>
<dbReference type="Pfam" id="PF00691">
    <property type="entry name" value="OmpA"/>
    <property type="match status" value="1"/>
</dbReference>
<dbReference type="PANTHER" id="PTHR30329">
    <property type="entry name" value="STATOR ELEMENT OF FLAGELLAR MOTOR COMPLEX"/>
    <property type="match status" value="1"/>
</dbReference>
<protein>
    <recommendedName>
        <fullName evidence="2">OmpA-like domain-containing protein</fullName>
    </recommendedName>
</protein>